<dbReference type="AlphaFoldDB" id="A0A6N8HXB3"/>
<proteinExistence type="predicted"/>
<dbReference type="InterPro" id="IPR030901">
    <property type="entry name" value="Thiaminase_BcmE"/>
</dbReference>
<dbReference type="GO" id="GO:0050332">
    <property type="term" value="F:thiamine pyridinylase activity"/>
    <property type="evidence" value="ECO:0007669"/>
    <property type="project" value="UniProtKB-EC"/>
</dbReference>
<evidence type="ECO:0000313" key="4">
    <source>
        <dbReference type="Proteomes" id="UP000469440"/>
    </source>
</evidence>
<dbReference type="Gene3D" id="3.40.190.10">
    <property type="entry name" value="Periplasmic binding protein-like II"/>
    <property type="match status" value="1"/>
</dbReference>
<sequence>MKKRHFRVLTKKIFSIMLLFIVVFSSSSTIASAQNVSHNEAMSTSLNIAIYDYVPNPSNFKKAIRSEWSKIEPNVSLNFVDWNCYKKDPPNNVDVFVFDSTYLTHFIRDGYLTPFQKNEIENSSDIIDFAISGCTENNKIYAIPQILCTNFLYYRKSDVAIDQAHNVNQLYQVIGNNTSSSIIPPPNKGLLIDMSGKDSQSLLYLDALMDANASYTTYDMTCPQKPSR</sequence>
<organism evidence="3 4">
    <name type="scientific">Caproicibacter fermentans</name>
    <dbReference type="NCBI Taxonomy" id="2576756"/>
    <lineage>
        <taxon>Bacteria</taxon>
        <taxon>Bacillati</taxon>
        <taxon>Bacillota</taxon>
        <taxon>Clostridia</taxon>
        <taxon>Eubacteriales</taxon>
        <taxon>Acutalibacteraceae</taxon>
        <taxon>Caproicibacter</taxon>
    </lineage>
</organism>
<protein>
    <submittedName>
        <fullName evidence="3">Thiaminase-1</fullName>
        <ecNumber evidence="3">2.5.1.2</ecNumber>
    </submittedName>
</protein>
<dbReference type="InterPro" id="IPR054393">
    <property type="entry name" value="Thiaminase-1_dom"/>
</dbReference>
<keyword evidence="1" id="KW-0732">Signal</keyword>
<dbReference type="OrthoDB" id="2512181at2"/>
<dbReference type="SUPFAM" id="SSF53850">
    <property type="entry name" value="Periplasmic binding protein-like II"/>
    <property type="match status" value="1"/>
</dbReference>
<dbReference type="EC" id="2.5.1.2" evidence="3"/>
<name>A0A6N8HXB3_9FIRM</name>
<feature type="domain" description="Thiaminase-1 insert" evidence="2">
    <location>
        <begin position="149"/>
        <end position="219"/>
    </location>
</feature>
<dbReference type="RefSeq" id="WP_156989946.1">
    <property type="nucleotide sequence ID" value="NZ_VWXL01000022.1"/>
</dbReference>
<accession>A0A6N8HXB3</accession>
<feature type="chain" id="PRO_5027015967" evidence="1">
    <location>
        <begin position="34"/>
        <end position="228"/>
    </location>
</feature>
<dbReference type="EMBL" id="VWXL01000022">
    <property type="protein sequence ID" value="MVB10235.1"/>
    <property type="molecule type" value="Genomic_DNA"/>
</dbReference>
<feature type="signal peptide" evidence="1">
    <location>
        <begin position="1"/>
        <end position="33"/>
    </location>
</feature>
<dbReference type="Pfam" id="PF22141">
    <property type="entry name" value="Thiaminase-1_dom"/>
    <property type="match status" value="1"/>
</dbReference>
<keyword evidence="4" id="KW-1185">Reference proteome</keyword>
<comment type="caution">
    <text evidence="3">The sequence shown here is derived from an EMBL/GenBank/DDBJ whole genome shotgun (WGS) entry which is preliminary data.</text>
</comment>
<keyword evidence="3" id="KW-0808">Transferase</keyword>
<dbReference type="Proteomes" id="UP000469440">
    <property type="component" value="Unassembled WGS sequence"/>
</dbReference>
<dbReference type="NCBIfam" id="TIGR04541">
    <property type="entry name" value="thiaminase_BcmE"/>
    <property type="match status" value="1"/>
</dbReference>
<evidence type="ECO:0000313" key="3">
    <source>
        <dbReference type="EMBL" id="MVB10235.1"/>
    </source>
</evidence>
<gene>
    <name evidence="3" type="ORF">CAFE_09130</name>
</gene>
<evidence type="ECO:0000259" key="2">
    <source>
        <dbReference type="Pfam" id="PF22141"/>
    </source>
</evidence>
<reference evidence="3 4" key="1">
    <citation type="submission" date="2019-09" db="EMBL/GenBank/DDBJ databases">
        <title>Genome sequence of Clostridium sp. EA1.</title>
        <authorList>
            <person name="Poehlein A."/>
            <person name="Bengelsdorf F.R."/>
            <person name="Daniel R."/>
        </authorList>
    </citation>
    <scope>NUCLEOTIDE SEQUENCE [LARGE SCALE GENOMIC DNA]</scope>
    <source>
        <strain evidence="3 4">EA1</strain>
    </source>
</reference>
<evidence type="ECO:0000256" key="1">
    <source>
        <dbReference type="SAM" id="SignalP"/>
    </source>
</evidence>